<feature type="non-terminal residue" evidence="1">
    <location>
        <position position="157"/>
    </location>
</feature>
<name>A0ACC2MNY2_PERAE</name>
<accession>A0ACC2MNY2</accession>
<proteinExistence type="predicted"/>
<sequence>MQPQAELFSLPKNAIVKQMNASDIEKVKQTFEAEGNAALIWEGEGIHIVLYEDIIAVLNRGEVSSSKFVTAPTPEMSEKILHPQISPSKTANHGFVHFPMNSNGKRKDAEPIHWTLLVLDQKEGDWWIKKKGIGYITTPYNQDLLKQLVITSIMHEL</sequence>
<organism evidence="1 2">
    <name type="scientific">Persea americana</name>
    <name type="common">Avocado</name>
    <dbReference type="NCBI Taxonomy" id="3435"/>
    <lineage>
        <taxon>Eukaryota</taxon>
        <taxon>Viridiplantae</taxon>
        <taxon>Streptophyta</taxon>
        <taxon>Embryophyta</taxon>
        <taxon>Tracheophyta</taxon>
        <taxon>Spermatophyta</taxon>
        <taxon>Magnoliopsida</taxon>
        <taxon>Magnoliidae</taxon>
        <taxon>Laurales</taxon>
        <taxon>Lauraceae</taxon>
        <taxon>Persea</taxon>
    </lineage>
</organism>
<gene>
    <name evidence="1" type="ORF">MRB53_000106</name>
</gene>
<keyword evidence="2" id="KW-1185">Reference proteome</keyword>
<comment type="caution">
    <text evidence="1">The sequence shown here is derived from an EMBL/GenBank/DDBJ whole genome shotgun (WGS) entry which is preliminary data.</text>
</comment>
<protein>
    <submittedName>
        <fullName evidence="1">Uncharacterized protein</fullName>
    </submittedName>
</protein>
<reference evidence="1 2" key="1">
    <citation type="journal article" date="2022" name="Hortic Res">
        <title>A haplotype resolved chromosomal level avocado genome allows analysis of novel avocado genes.</title>
        <authorList>
            <person name="Nath O."/>
            <person name="Fletcher S.J."/>
            <person name="Hayward A."/>
            <person name="Shaw L.M."/>
            <person name="Masouleh A.K."/>
            <person name="Furtado A."/>
            <person name="Henry R.J."/>
            <person name="Mitter N."/>
        </authorList>
    </citation>
    <scope>NUCLEOTIDE SEQUENCE [LARGE SCALE GENOMIC DNA]</scope>
    <source>
        <strain evidence="2">cv. Hass</strain>
    </source>
</reference>
<evidence type="ECO:0000313" key="1">
    <source>
        <dbReference type="EMBL" id="KAJ8647083.1"/>
    </source>
</evidence>
<evidence type="ECO:0000313" key="2">
    <source>
        <dbReference type="Proteomes" id="UP001234297"/>
    </source>
</evidence>
<dbReference type="Proteomes" id="UP001234297">
    <property type="component" value="Chromosome 1"/>
</dbReference>
<dbReference type="EMBL" id="CM056809">
    <property type="protein sequence ID" value="KAJ8647083.1"/>
    <property type="molecule type" value="Genomic_DNA"/>
</dbReference>